<organism evidence="1 2">
    <name type="scientific">Streptococcus mitis</name>
    <dbReference type="NCBI Taxonomy" id="28037"/>
    <lineage>
        <taxon>Bacteria</taxon>
        <taxon>Bacillati</taxon>
        <taxon>Bacillota</taxon>
        <taxon>Bacilli</taxon>
        <taxon>Lactobacillales</taxon>
        <taxon>Streptococcaceae</taxon>
        <taxon>Streptococcus</taxon>
        <taxon>Streptococcus mitis group</taxon>
    </lineage>
</organism>
<gene>
    <name evidence="1" type="ORF">D8786_08370</name>
</gene>
<name>A0A3R9L2W4_STRMT</name>
<proteinExistence type="predicted"/>
<accession>A0A3R9L2W4</accession>
<dbReference type="AlphaFoldDB" id="A0A3R9L2W4"/>
<sequence>MVYNTTNLAQFDGGYLIKQGDISSTFGYELLDEDFQAIPSLNGQEALVTLTLENSQWSKRVTVENQSVVFSITDILPIGKYRLEINVGGYVFPSDKTTHIKIVASDKELVTNEIHALKEFDIAEEVKKQLAGRSVGSDGIVSQELPDLLFYYNLGKV</sequence>
<evidence type="ECO:0000313" key="1">
    <source>
        <dbReference type="EMBL" id="RSJ94803.1"/>
    </source>
</evidence>
<protein>
    <submittedName>
        <fullName evidence="1">Uncharacterized protein</fullName>
    </submittedName>
</protein>
<dbReference type="EMBL" id="RJPY01000013">
    <property type="protein sequence ID" value="RSJ94803.1"/>
    <property type="molecule type" value="Genomic_DNA"/>
</dbReference>
<dbReference type="Proteomes" id="UP000277773">
    <property type="component" value="Unassembled WGS sequence"/>
</dbReference>
<evidence type="ECO:0000313" key="2">
    <source>
        <dbReference type="Proteomes" id="UP000277773"/>
    </source>
</evidence>
<dbReference type="RefSeq" id="WP_125852251.1">
    <property type="nucleotide sequence ID" value="NZ_RJPY01000013.1"/>
</dbReference>
<comment type="caution">
    <text evidence="1">The sequence shown here is derived from an EMBL/GenBank/DDBJ whole genome shotgun (WGS) entry which is preliminary data.</text>
</comment>
<reference evidence="1 2" key="1">
    <citation type="submission" date="2018-11" db="EMBL/GenBank/DDBJ databases">
        <title>Species Designations Belie Phenotypic and Genotypic Heterogeneity in Oral Streptococci.</title>
        <authorList>
            <person name="Velsko I."/>
        </authorList>
    </citation>
    <scope>NUCLEOTIDE SEQUENCE [LARGE SCALE GENOMIC DNA]</scope>
    <source>
        <strain evidence="1 2">BCC08</strain>
    </source>
</reference>